<dbReference type="EMBL" id="KN124092">
    <property type="protein sequence ID" value="KFO22322.1"/>
    <property type="molecule type" value="Genomic_DNA"/>
</dbReference>
<feature type="signal peptide" evidence="1">
    <location>
        <begin position="1"/>
        <end position="21"/>
    </location>
</feature>
<dbReference type="Proteomes" id="UP000028990">
    <property type="component" value="Unassembled WGS sequence"/>
</dbReference>
<protein>
    <recommendedName>
        <fullName evidence="4">Secreted protein</fullName>
    </recommendedName>
</protein>
<name>A0A091CUZ1_FUKDA</name>
<keyword evidence="1" id="KW-0732">Signal</keyword>
<gene>
    <name evidence="2" type="ORF">H920_16283</name>
</gene>
<evidence type="ECO:0000256" key="1">
    <source>
        <dbReference type="SAM" id="SignalP"/>
    </source>
</evidence>
<sequence length="71" mass="8048">MPVFFVVVVVIVAVVISCITSQRHVTPYIPGSGKIPTKAYPRSYWKMEKAYRPRSSVLEVRSGGNQETCWF</sequence>
<keyword evidence="3" id="KW-1185">Reference proteome</keyword>
<feature type="chain" id="PRO_5001871262" description="Secreted protein" evidence="1">
    <location>
        <begin position="22"/>
        <end position="71"/>
    </location>
</feature>
<proteinExistence type="predicted"/>
<organism evidence="2 3">
    <name type="scientific">Fukomys damarensis</name>
    <name type="common">Damaraland mole rat</name>
    <name type="synonym">Cryptomys damarensis</name>
    <dbReference type="NCBI Taxonomy" id="885580"/>
    <lineage>
        <taxon>Eukaryota</taxon>
        <taxon>Metazoa</taxon>
        <taxon>Chordata</taxon>
        <taxon>Craniata</taxon>
        <taxon>Vertebrata</taxon>
        <taxon>Euteleostomi</taxon>
        <taxon>Mammalia</taxon>
        <taxon>Eutheria</taxon>
        <taxon>Euarchontoglires</taxon>
        <taxon>Glires</taxon>
        <taxon>Rodentia</taxon>
        <taxon>Hystricomorpha</taxon>
        <taxon>Bathyergidae</taxon>
        <taxon>Fukomys</taxon>
    </lineage>
</organism>
<reference evidence="2 3" key="1">
    <citation type="submission" date="2013-11" db="EMBL/GenBank/DDBJ databases">
        <title>The Damaraland mole rat (Fukomys damarensis) genome and evolution of African mole rats.</title>
        <authorList>
            <person name="Gladyshev V.N."/>
            <person name="Fang X."/>
        </authorList>
    </citation>
    <scope>NUCLEOTIDE SEQUENCE [LARGE SCALE GENOMIC DNA]</scope>
    <source>
        <tissue evidence="2">Liver</tissue>
    </source>
</reference>
<dbReference type="AlphaFoldDB" id="A0A091CUZ1"/>
<evidence type="ECO:0000313" key="2">
    <source>
        <dbReference type="EMBL" id="KFO22322.1"/>
    </source>
</evidence>
<accession>A0A091CUZ1</accession>
<evidence type="ECO:0000313" key="3">
    <source>
        <dbReference type="Proteomes" id="UP000028990"/>
    </source>
</evidence>
<evidence type="ECO:0008006" key="4">
    <source>
        <dbReference type="Google" id="ProtNLM"/>
    </source>
</evidence>